<keyword evidence="2" id="KW-0347">Helicase</keyword>
<reference evidence="3" key="1">
    <citation type="submission" date="2012-11" db="EMBL/GenBank/DDBJ databases">
        <authorList>
            <person name="Lucero-Rivera Y.E."/>
            <person name="Tovar-Ramirez D."/>
        </authorList>
    </citation>
    <scope>NUCLEOTIDE SEQUENCE [LARGE SCALE GENOMIC DNA]</scope>
    <source>
        <strain evidence="3">Araruama</strain>
    </source>
</reference>
<keyword evidence="2" id="KW-0378">Hydrolase</keyword>
<dbReference type="GO" id="GO:0004386">
    <property type="term" value="F:helicase activity"/>
    <property type="evidence" value="ECO:0007669"/>
    <property type="project" value="UniProtKB-KW"/>
</dbReference>
<protein>
    <submittedName>
        <fullName evidence="2">ATP-dependent DNA helicase RecG</fullName>
    </submittedName>
</protein>
<comment type="caution">
    <text evidence="2">The sequence shown here is derived from an EMBL/GenBank/DDBJ whole genome shotgun (WGS) entry which is preliminary data.</text>
</comment>
<dbReference type="InterPro" id="IPR007421">
    <property type="entry name" value="Schlafen_AlbA_2_dom"/>
</dbReference>
<dbReference type="PANTHER" id="PTHR30595:SF6">
    <property type="entry name" value="SCHLAFEN ALBA-2 DOMAIN-CONTAINING PROTEIN"/>
    <property type="match status" value="1"/>
</dbReference>
<evidence type="ECO:0000313" key="3">
    <source>
        <dbReference type="Proteomes" id="UP000189670"/>
    </source>
</evidence>
<dbReference type="Proteomes" id="UP000189670">
    <property type="component" value="Unassembled WGS sequence"/>
</dbReference>
<evidence type="ECO:0000259" key="1">
    <source>
        <dbReference type="Pfam" id="PF04326"/>
    </source>
</evidence>
<dbReference type="Pfam" id="PF13749">
    <property type="entry name" value="HATPase_c_4"/>
    <property type="match status" value="1"/>
</dbReference>
<feature type="domain" description="Schlafen AlbA-2" evidence="1">
    <location>
        <begin position="15"/>
        <end position="127"/>
    </location>
</feature>
<keyword evidence="2" id="KW-0547">Nucleotide-binding</keyword>
<keyword evidence="2" id="KW-0067">ATP-binding</keyword>
<evidence type="ECO:0000313" key="2">
    <source>
        <dbReference type="EMBL" id="ETR67872.1"/>
    </source>
</evidence>
<sequence length="384" mass="43457">MQNKADILQLIQQGENKSVEFKNQKVKADSLAKEIIAFANSDGGTILIGVNDDGTIDGIDDQKTNYEEWIANISRNNIIPSIESKYFGVEIENKKVGVIMISKGQDKPYQTTSGKYYIRIGSTNRIASQQELLRLYQASGAFHYDLNPVPNTGLGDLNFAKLDNYFHSYQINFTNESETQKITLLKNTDILTKNEEVTIAGLLIFGINPSRHLFQNGISFAYFSGQSINEDLIDKQNIDGNLDYQIDIASKIIKKYIAVPSTIIGTKRVNQKFIYPDKVTRELVTNAVVHRNYAISGSRIRIFLFEDRLEVISPGRLPNTVEIEKLRFGVSFAVNPVIVKFMENMHYIDQLGRGLPMVYHEATTNGKQVEFYEIGEEFKVTLEI</sequence>
<proteinExistence type="predicted"/>
<organism evidence="2 3">
    <name type="scientific">Candidatus Magnetoglobus multicellularis str. Araruama</name>
    <dbReference type="NCBI Taxonomy" id="890399"/>
    <lineage>
        <taxon>Bacteria</taxon>
        <taxon>Pseudomonadati</taxon>
        <taxon>Thermodesulfobacteriota</taxon>
        <taxon>Desulfobacteria</taxon>
        <taxon>Desulfobacterales</taxon>
        <taxon>Desulfobacteraceae</taxon>
        <taxon>Candidatus Magnetoglobus</taxon>
    </lineage>
</organism>
<gene>
    <name evidence="2" type="ORF">OMM_04902</name>
</gene>
<dbReference type="AlphaFoldDB" id="A0A1V1NZ21"/>
<dbReference type="Gene3D" id="3.30.565.60">
    <property type="match status" value="1"/>
</dbReference>
<dbReference type="Pfam" id="PF04326">
    <property type="entry name" value="SLFN_AlbA_2"/>
    <property type="match status" value="1"/>
</dbReference>
<dbReference type="PANTHER" id="PTHR30595">
    <property type="entry name" value="GLPR-RELATED TRANSCRIPTIONAL REPRESSOR"/>
    <property type="match status" value="1"/>
</dbReference>
<dbReference type="InterPro" id="IPR038461">
    <property type="entry name" value="Schlafen_AlbA_2_dom_sf"/>
</dbReference>
<dbReference type="EMBL" id="ATBP01001178">
    <property type="protein sequence ID" value="ETR67872.1"/>
    <property type="molecule type" value="Genomic_DNA"/>
</dbReference>
<dbReference type="InterPro" id="IPR038475">
    <property type="entry name" value="RecG_C_sf"/>
</dbReference>
<accession>A0A1V1NZ21</accession>
<name>A0A1V1NZ21_9BACT</name>
<dbReference type="Gene3D" id="3.30.950.30">
    <property type="entry name" value="Schlafen, AAA domain"/>
    <property type="match status" value="1"/>
</dbReference>